<dbReference type="Pfam" id="PF00095">
    <property type="entry name" value="WAP"/>
    <property type="match status" value="1"/>
</dbReference>
<accession>A0A8J1L8Y2</accession>
<dbReference type="OrthoDB" id="406800at2759"/>
<feature type="region of interest" description="Disordered" evidence="1">
    <location>
        <begin position="20"/>
        <end position="41"/>
    </location>
</feature>
<dbReference type="GO" id="GO:0005576">
    <property type="term" value="C:extracellular region"/>
    <property type="evidence" value="ECO:0007669"/>
    <property type="project" value="InterPro"/>
</dbReference>
<dbReference type="Gene3D" id="4.10.75.10">
    <property type="entry name" value="Elafin-like"/>
    <property type="match status" value="1"/>
</dbReference>
<dbReference type="SMART" id="SM00217">
    <property type="entry name" value="WAP"/>
    <property type="match status" value="1"/>
</dbReference>
<dbReference type="RefSeq" id="XP_041425971.1">
    <property type="nucleotide sequence ID" value="XM_041570037.1"/>
</dbReference>
<dbReference type="GO" id="GO:0030414">
    <property type="term" value="F:peptidase inhibitor activity"/>
    <property type="evidence" value="ECO:0007669"/>
    <property type="project" value="InterPro"/>
</dbReference>
<keyword evidence="2" id="KW-0732">Signal</keyword>
<proteinExistence type="predicted"/>
<organism evidence="4 5">
    <name type="scientific">Xenopus laevis</name>
    <name type="common">African clawed frog</name>
    <dbReference type="NCBI Taxonomy" id="8355"/>
    <lineage>
        <taxon>Eukaryota</taxon>
        <taxon>Metazoa</taxon>
        <taxon>Chordata</taxon>
        <taxon>Craniata</taxon>
        <taxon>Vertebrata</taxon>
        <taxon>Euteleostomi</taxon>
        <taxon>Amphibia</taxon>
        <taxon>Batrachia</taxon>
        <taxon>Anura</taxon>
        <taxon>Pipoidea</taxon>
        <taxon>Pipidae</taxon>
        <taxon>Xenopodinae</taxon>
        <taxon>Xenopus</taxon>
        <taxon>Xenopus</taxon>
    </lineage>
</organism>
<protein>
    <submittedName>
        <fullName evidence="5">Formin-B-like</fullName>
    </submittedName>
</protein>
<dbReference type="GeneID" id="121395752"/>
<evidence type="ECO:0000313" key="4">
    <source>
        <dbReference type="Proteomes" id="UP000186698"/>
    </source>
</evidence>
<dbReference type="KEGG" id="xla:121395752"/>
<name>A0A8J1L8Y2_XENLA</name>
<dbReference type="Proteomes" id="UP000186698">
    <property type="component" value="Chromosome 7L"/>
</dbReference>
<sequence length="249" mass="26470">MLRALIFSAILSLALAHGSSEESDSNVSSDESEEDNSERRGYCPNNVTFDACPISCPGGSSCSNAQCSSNINCPELQKCCQTNCGMNCVDPEYNPTCEENNDCKETLICCKGLCVPPKPLSPMQWLNGISYLVLEVPWKTTAFPVPDVAPGGPPVPDVAPGGPPVPDVAPGGPPVPDVAPGGPPVPERGSRWSSGPRRGSRWSCRSQTWLQVVLRSQTWLQVVPPVPRRGSKVVLPVRPQPLTPGALSL</sequence>
<feature type="chain" id="PRO_5035318551" evidence="2">
    <location>
        <begin position="17"/>
        <end position="249"/>
    </location>
</feature>
<evidence type="ECO:0000256" key="2">
    <source>
        <dbReference type="SAM" id="SignalP"/>
    </source>
</evidence>
<evidence type="ECO:0000256" key="1">
    <source>
        <dbReference type="SAM" id="MobiDB-lite"/>
    </source>
</evidence>
<evidence type="ECO:0000313" key="5">
    <source>
        <dbReference type="RefSeq" id="XP_041425971.1"/>
    </source>
</evidence>
<dbReference type="InterPro" id="IPR036645">
    <property type="entry name" value="Elafin-like_sf"/>
</dbReference>
<feature type="compositionally biased region" description="Pro residues" evidence="1">
    <location>
        <begin position="153"/>
        <end position="186"/>
    </location>
</feature>
<feature type="region of interest" description="Disordered" evidence="1">
    <location>
        <begin position="153"/>
        <end position="201"/>
    </location>
</feature>
<feature type="compositionally biased region" description="Low complexity" evidence="1">
    <location>
        <begin position="191"/>
        <end position="201"/>
    </location>
</feature>
<dbReference type="PROSITE" id="PS51390">
    <property type="entry name" value="WAP"/>
    <property type="match status" value="1"/>
</dbReference>
<gene>
    <name evidence="5" type="primary">LOC121395752</name>
</gene>
<keyword evidence="4" id="KW-1185">Reference proteome</keyword>
<evidence type="ECO:0000259" key="3">
    <source>
        <dbReference type="PROSITE" id="PS51390"/>
    </source>
</evidence>
<feature type="signal peptide" evidence="2">
    <location>
        <begin position="1"/>
        <end position="16"/>
    </location>
</feature>
<reference evidence="5" key="1">
    <citation type="submission" date="2025-08" db="UniProtKB">
        <authorList>
            <consortium name="RefSeq"/>
        </authorList>
    </citation>
    <scope>IDENTIFICATION</scope>
    <source>
        <strain evidence="5">J_2021</strain>
        <tissue evidence="5">Erythrocytes</tissue>
    </source>
</reference>
<dbReference type="InterPro" id="IPR008197">
    <property type="entry name" value="WAP_dom"/>
</dbReference>
<feature type="domain" description="WAP" evidence="3">
    <location>
        <begin position="36"/>
        <end position="92"/>
    </location>
</feature>
<dbReference type="AlphaFoldDB" id="A0A8J1L8Y2"/>